<dbReference type="KEGG" id="aqu:109587850"/>
<dbReference type="Proteomes" id="UP000007879">
    <property type="component" value="Unassembled WGS sequence"/>
</dbReference>
<evidence type="ECO:0000256" key="1">
    <source>
        <dbReference type="SAM" id="Phobius"/>
    </source>
</evidence>
<proteinExistence type="predicted"/>
<dbReference type="InParanoid" id="A0A1X7THV5"/>
<sequence length="550" mass="61755">MMARSSETDIKETVLVLSSKIDSTYVRLFKLSLLEFGIGSGAGDLTFFQLFDGLFNHESFRNNPSRAVSFTCHVLSRFSCESSLYSSLQDHGKRRFSMRDEFPRVDCRLRAVELLYNLKESARLDAINDLIENHLGVAPETVNTITDLVMMMFQREIVTPDQLAIIENYSNNSNTLTRNRWRGRKPPDVIIRKEDEDIKKDVKKHKRKIILGFIFGFVSAILLVTALVSYSVTFFIQPQSSSTSPRPLILTQPNFKYFINVTNPTEIELITNLTTPLSVHTFPCDEASTSTTVLSPFSLRPMNTSYVISQSVKYRGITTGIWLLAGSRLVYAVNVTIQNESVCPYPVLQPPDPDDCLNLFLFNSSEEINKFSDSSPADHRLATFIDNSSFCFETLNDFLSSELIFHINDDGIYFVGYNYSSNYCTTLSVTVSGSAVNYEAPSDSTQVCSGFSSTNNCTITSSCSPFCITDERTCLYVTNSSVHIEEGYIAFVDSPGLFYNYRVFTFFAGVAVSLLLFICVSSCLLCCCLFCCCSLYDCLKEEGPYDSNCI</sequence>
<feature type="transmembrane region" description="Helical" evidence="1">
    <location>
        <begin position="503"/>
        <end position="536"/>
    </location>
</feature>
<protein>
    <submittedName>
        <fullName evidence="2">Uncharacterized protein</fullName>
    </submittedName>
</protein>
<keyword evidence="3" id="KW-1185">Reference proteome</keyword>
<feature type="transmembrane region" description="Helical" evidence="1">
    <location>
        <begin position="209"/>
        <end position="236"/>
    </location>
</feature>
<reference evidence="3" key="1">
    <citation type="journal article" date="2010" name="Nature">
        <title>The Amphimedon queenslandica genome and the evolution of animal complexity.</title>
        <authorList>
            <person name="Srivastava M."/>
            <person name="Simakov O."/>
            <person name="Chapman J."/>
            <person name="Fahey B."/>
            <person name="Gauthier M.E."/>
            <person name="Mitros T."/>
            <person name="Richards G.S."/>
            <person name="Conaco C."/>
            <person name="Dacre M."/>
            <person name="Hellsten U."/>
            <person name="Larroux C."/>
            <person name="Putnam N.H."/>
            <person name="Stanke M."/>
            <person name="Adamska M."/>
            <person name="Darling A."/>
            <person name="Degnan S.M."/>
            <person name="Oakley T.H."/>
            <person name="Plachetzki D.C."/>
            <person name="Zhai Y."/>
            <person name="Adamski M."/>
            <person name="Calcino A."/>
            <person name="Cummins S.F."/>
            <person name="Goodstein D.M."/>
            <person name="Harris C."/>
            <person name="Jackson D.J."/>
            <person name="Leys S.P."/>
            <person name="Shu S."/>
            <person name="Woodcroft B.J."/>
            <person name="Vervoort M."/>
            <person name="Kosik K.S."/>
            <person name="Manning G."/>
            <person name="Degnan B.M."/>
            <person name="Rokhsar D.S."/>
        </authorList>
    </citation>
    <scope>NUCLEOTIDE SEQUENCE [LARGE SCALE GENOMIC DNA]</scope>
</reference>
<reference evidence="2" key="2">
    <citation type="submission" date="2017-05" db="UniProtKB">
        <authorList>
            <consortium name="EnsemblMetazoa"/>
        </authorList>
    </citation>
    <scope>IDENTIFICATION</scope>
</reference>
<evidence type="ECO:0000313" key="3">
    <source>
        <dbReference type="Proteomes" id="UP000007879"/>
    </source>
</evidence>
<keyword evidence="1" id="KW-0812">Transmembrane</keyword>
<dbReference type="EnsemblMetazoa" id="XM_020004071.1">
    <property type="protein sequence ID" value="XP_019859630.1"/>
    <property type="gene ID" value="LOC109587850"/>
</dbReference>
<organism evidence="2">
    <name type="scientific">Amphimedon queenslandica</name>
    <name type="common">Sponge</name>
    <dbReference type="NCBI Taxonomy" id="400682"/>
    <lineage>
        <taxon>Eukaryota</taxon>
        <taxon>Metazoa</taxon>
        <taxon>Porifera</taxon>
        <taxon>Demospongiae</taxon>
        <taxon>Heteroscleromorpha</taxon>
        <taxon>Haplosclerida</taxon>
        <taxon>Niphatidae</taxon>
        <taxon>Amphimedon</taxon>
    </lineage>
</organism>
<gene>
    <name evidence="2" type="primary">109587850</name>
</gene>
<accession>A0A1X7THV5</accession>
<evidence type="ECO:0000313" key="2">
    <source>
        <dbReference type="EnsemblMetazoa" id="Aqu2.1.14067_001"/>
    </source>
</evidence>
<name>A0A1X7THV5_AMPQE</name>
<keyword evidence="1" id="KW-1133">Transmembrane helix</keyword>
<dbReference type="EnsemblMetazoa" id="Aqu2.1.14067_001">
    <property type="protein sequence ID" value="Aqu2.1.14067_001"/>
    <property type="gene ID" value="Aqu2.1.14067"/>
</dbReference>
<dbReference type="AlphaFoldDB" id="A0A1X7THV5"/>
<keyword evidence="1" id="KW-0472">Membrane</keyword>